<evidence type="ECO:0000313" key="8">
    <source>
        <dbReference type="EMBL" id="EIE27179.1"/>
    </source>
</evidence>
<dbReference type="GO" id="GO:0070204">
    <property type="term" value="F:2-succinyl-5-enolpyruvyl-6-hydroxy-3-cyclohexene-1-carboxylic-acid synthase activity"/>
    <property type="evidence" value="ECO:0007669"/>
    <property type="project" value="InterPro"/>
</dbReference>
<dbReference type="GO" id="GO:0046872">
    <property type="term" value="F:metal ion binding"/>
    <property type="evidence" value="ECO:0007669"/>
    <property type="project" value="UniProtKB-KW"/>
</dbReference>
<keyword evidence="9" id="KW-1185">Reference proteome</keyword>
<feature type="non-terminal residue" evidence="8">
    <location>
        <position position="1"/>
    </location>
</feature>
<dbReference type="PANTHER" id="PTHR42916">
    <property type="entry name" value="2-SUCCINYL-5-ENOLPYRUVYL-6-HYDROXY-3-CYCLOHEXENE-1-CARBOXYLATE SYNTHASE"/>
    <property type="match status" value="1"/>
</dbReference>
<evidence type="ECO:0000256" key="5">
    <source>
        <dbReference type="ARBA" id="ARBA00023211"/>
    </source>
</evidence>
<evidence type="ECO:0000259" key="6">
    <source>
        <dbReference type="Pfam" id="PF02775"/>
    </source>
</evidence>
<evidence type="ECO:0000256" key="2">
    <source>
        <dbReference type="ARBA" id="ARBA00022723"/>
    </source>
</evidence>
<reference evidence="8 9" key="1">
    <citation type="journal article" date="2012" name="Genome Biol.">
        <title>The genome of the polar eukaryotic microalga coccomyxa subellipsoidea reveals traits of cold adaptation.</title>
        <authorList>
            <person name="Blanc G."/>
            <person name="Agarkova I."/>
            <person name="Grimwood J."/>
            <person name="Kuo A."/>
            <person name="Brueggeman A."/>
            <person name="Dunigan D."/>
            <person name="Gurnon J."/>
            <person name="Ladunga I."/>
            <person name="Lindquist E."/>
            <person name="Lucas S."/>
            <person name="Pangilinan J."/>
            <person name="Proschold T."/>
            <person name="Salamov A."/>
            <person name="Schmutz J."/>
            <person name="Weeks D."/>
            <person name="Yamada T."/>
            <person name="Claverie J.M."/>
            <person name="Grigoriev I."/>
            <person name="Van Etten J."/>
            <person name="Lomsadze A."/>
            <person name="Borodovsky M."/>
        </authorList>
    </citation>
    <scope>NUCLEOTIDE SEQUENCE [LARGE SCALE GENOMIC DNA]</scope>
    <source>
        <strain evidence="8 9">C-169</strain>
    </source>
</reference>
<evidence type="ECO:0000256" key="4">
    <source>
        <dbReference type="ARBA" id="ARBA00023052"/>
    </source>
</evidence>
<dbReference type="eggNOG" id="KOG1223">
    <property type="taxonomic scope" value="Eukaryota"/>
</dbReference>
<organism evidence="8 9">
    <name type="scientific">Coccomyxa subellipsoidea (strain C-169)</name>
    <name type="common">Green microalga</name>
    <dbReference type="NCBI Taxonomy" id="574566"/>
    <lineage>
        <taxon>Eukaryota</taxon>
        <taxon>Viridiplantae</taxon>
        <taxon>Chlorophyta</taxon>
        <taxon>core chlorophytes</taxon>
        <taxon>Trebouxiophyceae</taxon>
        <taxon>Trebouxiophyceae incertae sedis</taxon>
        <taxon>Coccomyxaceae</taxon>
        <taxon>Coccomyxa</taxon>
        <taxon>Coccomyxa subellipsoidea</taxon>
    </lineage>
</organism>
<evidence type="ECO:0000256" key="3">
    <source>
        <dbReference type="ARBA" id="ARBA00022842"/>
    </source>
</evidence>
<dbReference type="PANTHER" id="PTHR42916:SF1">
    <property type="entry name" value="PROTEIN PHYLLO, CHLOROPLASTIC"/>
    <property type="match status" value="1"/>
</dbReference>
<dbReference type="KEGG" id="csl:COCSUDRAFT_11397"/>
<dbReference type="STRING" id="574566.I0Z960"/>
<protein>
    <submittedName>
        <fullName evidence="8">Thiamin diphosphate-binding protein</fullName>
    </submittedName>
</protein>
<feature type="domain" description="Thiamine pyrophosphate enzyme TPP-binding" evidence="6">
    <location>
        <begin position="544"/>
        <end position="668"/>
    </location>
</feature>
<gene>
    <name evidence="8" type="ORF">COCSUDRAFT_11397</name>
</gene>
<dbReference type="CDD" id="cd02009">
    <property type="entry name" value="TPP_SHCHC_synthase"/>
    <property type="match status" value="1"/>
</dbReference>
<dbReference type="Pfam" id="PF02776">
    <property type="entry name" value="TPP_enzyme_N"/>
    <property type="match status" value="1"/>
</dbReference>
<dbReference type="SUPFAM" id="SSF52518">
    <property type="entry name" value="Thiamin diphosphate-binding fold (THDP-binding)"/>
    <property type="match status" value="2"/>
</dbReference>
<keyword evidence="2" id="KW-0479">Metal-binding</keyword>
<keyword evidence="4" id="KW-0786">Thiamine pyrophosphate</keyword>
<dbReference type="EMBL" id="AGSI01000001">
    <property type="protein sequence ID" value="EIE27179.1"/>
    <property type="molecule type" value="Genomic_DNA"/>
</dbReference>
<dbReference type="InterPro" id="IPR029017">
    <property type="entry name" value="Enolase-like_N"/>
</dbReference>
<dbReference type="InterPro" id="IPR029061">
    <property type="entry name" value="THDP-binding"/>
</dbReference>
<dbReference type="Gene3D" id="3.30.390.10">
    <property type="entry name" value="Enolase-like, N-terminal domain"/>
    <property type="match status" value="1"/>
</dbReference>
<dbReference type="GO" id="GO:0009234">
    <property type="term" value="P:menaquinone biosynthetic process"/>
    <property type="evidence" value="ECO:0007669"/>
    <property type="project" value="InterPro"/>
</dbReference>
<keyword evidence="3" id="KW-0460">Magnesium</keyword>
<dbReference type="InterPro" id="IPR011766">
    <property type="entry name" value="TPP_enzyme_TPP-bd"/>
</dbReference>
<dbReference type="HAMAP" id="MF_01659">
    <property type="entry name" value="MenD"/>
    <property type="match status" value="1"/>
</dbReference>
<dbReference type="Gene3D" id="3.40.50.1220">
    <property type="entry name" value="TPP-binding domain"/>
    <property type="match status" value="1"/>
</dbReference>
<dbReference type="Pfam" id="PF02775">
    <property type="entry name" value="TPP_enzyme_C"/>
    <property type="match status" value="1"/>
</dbReference>
<evidence type="ECO:0000259" key="7">
    <source>
        <dbReference type="Pfam" id="PF02776"/>
    </source>
</evidence>
<dbReference type="Proteomes" id="UP000007264">
    <property type="component" value="Unassembled WGS sequence"/>
</dbReference>
<dbReference type="AlphaFoldDB" id="I0Z960"/>
<feature type="domain" description="Thiamine pyrophosphate enzyme N-terminal TPP-binding" evidence="7">
    <location>
        <begin position="19"/>
        <end position="128"/>
    </location>
</feature>
<dbReference type="OrthoDB" id="8119704at2759"/>
<name>I0Z960_COCSC</name>
<comment type="caution">
    <text evidence="8">The sequence shown here is derived from an EMBL/GenBank/DDBJ whole genome shotgun (WGS) entry which is preliminary data.</text>
</comment>
<proteinExistence type="inferred from homology"/>
<keyword evidence="5" id="KW-0464">Manganese</keyword>
<dbReference type="InterPro" id="IPR012001">
    <property type="entry name" value="Thiamin_PyroP_enz_TPP-bd_dom"/>
</dbReference>
<keyword evidence="1" id="KW-0808">Transferase</keyword>
<dbReference type="CDD" id="cd07037">
    <property type="entry name" value="TPP_PYR_MenD"/>
    <property type="match status" value="1"/>
</dbReference>
<sequence>LLRQPLPLVDTPNINLLWARLMIEELCRLGASTFCIAPGMPQTLINLFTPRARIVPCIDERSLAFWALGYGQATGEPAVVITSSGTAVANLLPAVVEASHSGVPLLLLTADRPGELRDTGANQTIDQARPCHPCCVMCAQVKIFGGYTRWAADVPAPDAAMPARMALTTVDAAYRHATGDGPGPVHLNLQFREPLAPSQTPWPSSALQACSPLAQGLERWEGSGQPFTAPVVLAGAQRGLLVVAQMGHPEDCLAALKIARSLGWPVVADVLSGAPAVSCSGTALDFAGTSFDSQHKVLMLLKCTSLACRCAVNAGLRVGASGRSDVALVHHFDHLLLDKDALWPALRPDVVLQLGGRLVSKRAAQFLEWAAQPCLEEGRPAAKWMFAADAAQRHDASHLLSHHIQMPLPALATLAYWKALLQVQSAEKGTDVTLDDIHVESAVGGCMDRSGGYSELVRTLDGCAAAEINAALEELQPLTEPHVARELSKVLPTGTGLFLGNSMPIRDMDMYAAPSDRQDNPSQQGSVTSSGIGAAVAANRGASGIDGVMSAAAGFAYGLSRGATLVVGDISFLHDVNGLNLLRTGEMRPPLTVVLINNAGGGIFSFLPIADQLPPDTFSQLWATPQNVDLAGMCRAHGIAHQRVTERVDLRKALQAAWALNKHSVVEVITKRDSNVGHHRSIQERVRQSLLRALRTVSAPAGALHMPLPTHSCAFGISKSNLITLEHFYPSGSLLAKELRVTAASYRRYGLPLLKPLTTDFDRKLRGGFLLQISVESDNGVHFTGIGEIAPLPGAASS</sequence>
<dbReference type="GO" id="GO:0030976">
    <property type="term" value="F:thiamine pyrophosphate binding"/>
    <property type="evidence" value="ECO:0007669"/>
    <property type="project" value="InterPro"/>
</dbReference>
<dbReference type="RefSeq" id="XP_005651723.1">
    <property type="nucleotide sequence ID" value="XM_005651666.1"/>
</dbReference>
<dbReference type="Gene3D" id="3.40.50.970">
    <property type="match status" value="2"/>
</dbReference>
<evidence type="ECO:0000256" key="1">
    <source>
        <dbReference type="ARBA" id="ARBA00022679"/>
    </source>
</evidence>
<evidence type="ECO:0000313" key="9">
    <source>
        <dbReference type="Proteomes" id="UP000007264"/>
    </source>
</evidence>
<dbReference type="GeneID" id="17045194"/>
<dbReference type="InterPro" id="IPR004433">
    <property type="entry name" value="MenaQ_synth_MenD"/>
</dbReference>
<accession>I0Z960</accession>